<comment type="caution">
    <text evidence="14">The sequence shown here is derived from an EMBL/GenBank/DDBJ whole genome shotgun (WGS) entry which is preliminary data.</text>
</comment>
<evidence type="ECO:0000256" key="7">
    <source>
        <dbReference type="ARBA" id="ARBA00023136"/>
    </source>
</evidence>
<comment type="subcellular location">
    <subcellularLocation>
        <location evidence="1 10">Cell outer membrane</location>
        <topology evidence="1 10">Multi-pass membrane protein</topology>
    </subcellularLocation>
</comment>
<evidence type="ECO:0000313" key="15">
    <source>
        <dbReference type="Proteomes" id="UP001596016"/>
    </source>
</evidence>
<keyword evidence="4 10" id="KW-1134">Transmembrane beta strand</keyword>
<dbReference type="InterPro" id="IPR010917">
    <property type="entry name" value="TonB_rcpt_CS"/>
</dbReference>
<feature type="domain" description="TonB-dependent receptor-like beta-barrel" evidence="13">
    <location>
        <begin position="4"/>
        <end position="264"/>
    </location>
</feature>
<organism evidence="14 15">
    <name type="scientific">Aquamicrobium segne</name>
    <dbReference type="NCBI Taxonomy" id="469547"/>
    <lineage>
        <taxon>Bacteria</taxon>
        <taxon>Pseudomonadati</taxon>
        <taxon>Pseudomonadota</taxon>
        <taxon>Alphaproteobacteria</taxon>
        <taxon>Hyphomicrobiales</taxon>
        <taxon>Phyllobacteriaceae</taxon>
        <taxon>Aquamicrobium</taxon>
    </lineage>
</organism>
<accession>A0ABW0GYD3</accession>
<dbReference type="InterPro" id="IPR036942">
    <property type="entry name" value="Beta-barrel_TonB_sf"/>
</dbReference>
<keyword evidence="15" id="KW-1185">Reference proteome</keyword>
<feature type="short sequence motif" description="TonB C-terminal box" evidence="11">
    <location>
        <begin position="276"/>
        <end position="293"/>
    </location>
</feature>
<dbReference type="PROSITE" id="PS52016">
    <property type="entry name" value="TONB_DEPENDENT_REC_3"/>
    <property type="match status" value="1"/>
</dbReference>
<keyword evidence="7 10" id="KW-0472">Membrane</keyword>
<dbReference type="RefSeq" id="WP_378229617.1">
    <property type="nucleotide sequence ID" value="NZ_JBHSLL010000034.1"/>
</dbReference>
<sequence>MDWLTFDAGLRYDSFATKDEPEVGTPEPEKRGNRTSPNIGLTLKPWDGVQFFDTYKEGYRPPSLQESLSGGGFLQANPNLDAEIARNWEFGLNLSKDDVFLAGDKFRFKAAYFDNTTDGYIARTLDRTTWMYTRTNIDRAKFSGIEISSEYDMGRFFLNGAFTYYDKVAFCMNNAPCQSSSLSDDYSANHIPPKHWTSLTFGARAFDQRLTLGTRVTIVGARAMDVIPDGTNLVLQWDPYTLTDVFANFKINDDFVLDVSAENIFDKYYVDPLGATLLPSPGRTIRMSLTAKF</sequence>
<evidence type="ECO:0000256" key="8">
    <source>
        <dbReference type="ARBA" id="ARBA00023170"/>
    </source>
</evidence>
<evidence type="ECO:0000256" key="4">
    <source>
        <dbReference type="ARBA" id="ARBA00022452"/>
    </source>
</evidence>
<evidence type="ECO:0000256" key="2">
    <source>
        <dbReference type="ARBA" id="ARBA00009810"/>
    </source>
</evidence>
<keyword evidence="6" id="KW-0798">TonB box</keyword>
<dbReference type="Proteomes" id="UP001596016">
    <property type="component" value="Unassembled WGS sequence"/>
</dbReference>
<evidence type="ECO:0000259" key="13">
    <source>
        <dbReference type="Pfam" id="PF00593"/>
    </source>
</evidence>
<evidence type="ECO:0000256" key="5">
    <source>
        <dbReference type="ARBA" id="ARBA00022692"/>
    </source>
</evidence>
<dbReference type="PANTHER" id="PTHR30069:SF41">
    <property type="entry name" value="HEME_HEMOPEXIN UTILIZATION PROTEIN C"/>
    <property type="match status" value="1"/>
</dbReference>
<gene>
    <name evidence="14" type="ORF">ACFPLB_11190</name>
</gene>
<evidence type="ECO:0000256" key="9">
    <source>
        <dbReference type="ARBA" id="ARBA00023237"/>
    </source>
</evidence>
<dbReference type="PANTHER" id="PTHR30069">
    <property type="entry name" value="TONB-DEPENDENT OUTER MEMBRANE RECEPTOR"/>
    <property type="match status" value="1"/>
</dbReference>
<keyword evidence="3 10" id="KW-0813">Transport</keyword>
<keyword evidence="8 14" id="KW-0675">Receptor</keyword>
<dbReference type="SUPFAM" id="SSF56935">
    <property type="entry name" value="Porins"/>
    <property type="match status" value="1"/>
</dbReference>
<comment type="similarity">
    <text evidence="2 10">Belongs to the TonB-dependent receptor family.</text>
</comment>
<keyword evidence="5 10" id="KW-0812">Transmembrane</keyword>
<evidence type="ECO:0000256" key="6">
    <source>
        <dbReference type="ARBA" id="ARBA00023077"/>
    </source>
</evidence>
<feature type="region of interest" description="Disordered" evidence="12">
    <location>
        <begin position="17"/>
        <end position="39"/>
    </location>
</feature>
<dbReference type="InterPro" id="IPR039426">
    <property type="entry name" value="TonB-dep_rcpt-like"/>
</dbReference>
<evidence type="ECO:0000256" key="1">
    <source>
        <dbReference type="ARBA" id="ARBA00004571"/>
    </source>
</evidence>
<dbReference type="Gene3D" id="2.40.170.20">
    <property type="entry name" value="TonB-dependent receptor, beta-barrel domain"/>
    <property type="match status" value="1"/>
</dbReference>
<proteinExistence type="inferred from homology"/>
<name>A0ABW0GYD3_9HYPH</name>
<keyword evidence="9 10" id="KW-0998">Cell outer membrane</keyword>
<reference evidence="15" key="1">
    <citation type="journal article" date="2019" name="Int. J. Syst. Evol. Microbiol.">
        <title>The Global Catalogue of Microorganisms (GCM) 10K type strain sequencing project: providing services to taxonomists for standard genome sequencing and annotation.</title>
        <authorList>
            <consortium name="The Broad Institute Genomics Platform"/>
            <consortium name="The Broad Institute Genome Sequencing Center for Infectious Disease"/>
            <person name="Wu L."/>
            <person name="Ma J."/>
        </authorList>
    </citation>
    <scope>NUCLEOTIDE SEQUENCE [LARGE SCALE GENOMIC DNA]</scope>
    <source>
        <strain evidence="15">CGMCC 4.1415</strain>
    </source>
</reference>
<dbReference type="InterPro" id="IPR000531">
    <property type="entry name" value="Beta-barrel_TonB"/>
</dbReference>
<dbReference type="Pfam" id="PF00593">
    <property type="entry name" value="TonB_dep_Rec_b-barrel"/>
    <property type="match status" value="1"/>
</dbReference>
<evidence type="ECO:0000313" key="14">
    <source>
        <dbReference type="EMBL" id="MFC5386530.1"/>
    </source>
</evidence>
<dbReference type="EMBL" id="JBHSLL010000034">
    <property type="protein sequence ID" value="MFC5386530.1"/>
    <property type="molecule type" value="Genomic_DNA"/>
</dbReference>
<dbReference type="PROSITE" id="PS01156">
    <property type="entry name" value="TONB_DEPENDENT_REC_2"/>
    <property type="match status" value="1"/>
</dbReference>
<evidence type="ECO:0000256" key="11">
    <source>
        <dbReference type="PROSITE-ProRule" id="PRU10144"/>
    </source>
</evidence>
<evidence type="ECO:0000256" key="3">
    <source>
        <dbReference type="ARBA" id="ARBA00022448"/>
    </source>
</evidence>
<feature type="compositionally biased region" description="Basic and acidic residues" evidence="12">
    <location>
        <begin position="17"/>
        <end position="32"/>
    </location>
</feature>
<protein>
    <submittedName>
        <fullName evidence="14">TonB-dependent receptor domain-containing protein</fullName>
    </submittedName>
</protein>
<evidence type="ECO:0000256" key="12">
    <source>
        <dbReference type="SAM" id="MobiDB-lite"/>
    </source>
</evidence>
<evidence type="ECO:0000256" key="10">
    <source>
        <dbReference type="PROSITE-ProRule" id="PRU01360"/>
    </source>
</evidence>